<reference evidence="7" key="2">
    <citation type="submission" date="2019-06" db="EMBL/GenBank/DDBJ databases">
        <title>Genomics analysis of Aphanomyces spp. identifies a new class of oomycete effector associated with host adaptation.</title>
        <authorList>
            <person name="Gaulin E."/>
        </authorList>
    </citation>
    <scope>NUCLEOTIDE SEQUENCE</scope>
    <source>
        <strain evidence="7">CBS 578.67</strain>
    </source>
</reference>
<dbReference type="EMBL" id="VJMH01007383">
    <property type="protein sequence ID" value="KAF0683695.1"/>
    <property type="molecule type" value="Genomic_DNA"/>
</dbReference>
<evidence type="ECO:0000259" key="6">
    <source>
        <dbReference type="PROSITE" id="PS50178"/>
    </source>
</evidence>
<keyword evidence="9" id="KW-1185">Reference proteome</keyword>
<reference evidence="8 9" key="1">
    <citation type="submission" date="2019-03" db="EMBL/GenBank/DDBJ databases">
        <authorList>
            <person name="Gaulin E."/>
            <person name="Dumas B."/>
        </authorList>
    </citation>
    <scope>NUCLEOTIDE SEQUENCE [LARGE SCALE GENOMIC DNA]</scope>
    <source>
        <strain evidence="8">CBS 568.67</strain>
    </source>
</reference>
<feature type="region of interest" description="Disordered" evidence="5">
    <location>
        <begin position="139"/>
        <end position="169"/>
    </location>
</feature>
<dbReference type="OrthoDB" id="10018316at2759"/>
<proteinExistence type="predicted"/>
<name>A0A485LRR3_9STRA</name>
<evidence type="ECO:0000313" key="8">
    <source>
        <dbReference type="EMBL" id="VFU00897.1"/>
    </source>
</evidence>
<dbReference type="Gene3D" id="3.30.450.40">
    <property type="match status" value="1"/>
</dbReference>
<dbReference type="CDD" id="cd00065">
    <property type="entry name" value="FYVE_like_SF"/>
    <property type="match status" value="1"/>
</dbReference>
<dbReference type="GO" id="GO:0008270">
    <property type="term" value="F:zinc ion binding"/>
    <property type="evidence" value="ECO:0007669"/>
    <property type="project" value="UniProtKB-KW"/>
</dbReference>
<dbReference type="Proteomes" id="UP000332933">
    <property type="component" value="Unassembled WGS sequence"/>
</dbReference>
<keyword evidence="1" id="KW-0479">Metal-binding</keyword>
<dbReference type="Pfam" id="PF01363">
    <property type="entry name" value="FYVE"/>
    <property type="match status" value="1"/>
</dbReference>
<dbReference type="InterPro" id="IPR000306">
    <property type="entry name" value="Znf_FYVE"/>
</dbReference>
<dbReference type="EMBL" id="CAADRA010007409">
    <property type="protein sequence ID" value="VFU00897.1"/>
    <property type="molecule type" value="Genomic_DNA"/>
</dbReference>
<protein>
    <submittedName>
        <fullName evidence="8">Aste57867_24257 protein</fullName>
    </submittedName>
</protein>
<evidence type="ECO:0000256" key="2">
    <source>
        <dbReference type="ARBA" id="ARBA00022771"/>
    </source>
</evidence>
<evidence type="ECO:0000256" key="3">
    <source>
        <dbReference type="ARBA" id="ARBA00022833"/>
    </source>
</evidence>
<dbReference type="InterPro" id="IPR011011">
    <property type="entry name" value="Znf_FYVE_PHD"/>
</dbReference>
<dbReference type="SUPFAM" id="SSF57903">
    <property type="entry name" value="FYVE/PHD zinc finger"/>
    <property type="match status" value="1"/>
</dbReference>
<dbReference type="SMART" id="SM00064">
    <property type="entry name" value="FYVE"/>
    <property type="match status" value="1"/>
</dbReference>
<evidence type="ECO:0000256" key="4">
    <source>
        <dbReference type="PROSITE-ProRule" id="PRU00091"/>
    </source>
</evidence>
<feature type="compositionally biased region" description="Polar residues" evidence="5">
    <location>
        <begin position="141"/>
        <end position="159"/>
    </location>
</feature>
<dbReference type="PANTHER" id="PTHR43102">
    <property type="entry name" value="SLR1143 PROTEIN"/>
    <property type="match status" value="1"/>
</dbReference>
<feature type="domain" description="FYVE-type" evidence="6">
    <location>
        <begin position="33"/>
        <end position="89"/>
    </location>
</feature>
<dbReference type="InterPro" id="IPR029016">
    <property type="entry name" value="GAF-like_dom_sf"/>
</dbReference>
<evidence type="ECO:0000313" key="9">
    <source>
        <dbReference type="Proteomes" id="UP000332933"/>
    </source>
</evidence>
<dbReference type="Pfam" id="PF01590">
    <property type="entry name" value="GAF"/>
    <property type="match status" value="1"/>
</dbReference>
<dbReference type="PANTHER" id="PTHR43102:SF2">
    <property type="entry name" value="GAF DOMAIN-CONTAINING PROTEIN"/>
    <property type="match status" value="1"/>
</dbReference>
<organism evidence="8 9">
    <name type="scientific">Aphanomyces stellatus</name>
    <dbReference type="NCBI Taxonomy" id="120398"/>
    <lineage>
        <taxon>Eukaryota</taxon>
        <taxon>Sar</taxon>
        <taxon>Stramenopiles</taxon>
        <taxon>Oomycota</taxon>
        <taxon>Saprolegniomycetes</taxon>
        <taxon>Saprolegniales</taxon>
        <taxon>Verrucalvaceae</taxon>
        <taxon>Aphanomyces</taxon>
    </lineage>
</organism>
<dbReference type="AlphaFoldDB" id="A0A485LRR3"/>
<dbReference type="InterPro" id="IPR003018">
    <property type="entry name" value="GAF"/>
</dbReference>
<keyword evidence="2 4" id="KW-0863">Zinc-finger</keyword>
<sequence>MTGEEVAATSSMSAASAGVRLEDILPPTQWASKKERPACSDCGLKFNNLFRRRHHCRLCGELFCKQCVVHTELHVPGDEKTYVKICLACSVGDTDMAGTSYSSSASDKSPANPSSNKTSSPWTAFFAKEKPAAIAALSKSLPGTGTTTRHSSYLSSRASPQHAKSPVNPLRTNEKDRLVVLREYSINYTMPDAALTAICADAAAYLRCSMGFLGFMEQDTNWIKAAVGLAVTSLPRSHSMCADVVASQSPLVVLDTEHDLRFHRSPLVTDFGVRFYAAVPLLNKNGWAVGTLVAMDREPRKTCSVQALVAYAERAMMHVRQTTASPVMAGGRRRRRDQEASHTRSHSAGAMSLDADFALHKVTLPTPTSPPTQVEKLEPSDLNEAMLLELLTQSSRTQSSLAEQNGALVSTLGDHSEKIELLTKAISRMETKLMESTAA</sequence>
<dbReference type="InterPro" id="IPR013083">
    <property type="entry name" value="Znf_RING/FYVE/PHD"/>
</dbReference>
<evidence type="ECO:0000256" key="5">
    <source>
        <dbReference type="SAM" id="MobiDB-lite"/>
    </source>
</evidence>
<accession>A0A485LRR3</accession>
<keyword evidence="3" id="KW-0862">Zinc</keyword>
<evidence type="ECO:0000256" key="1">
    <source>
        <dbReference type="ARBA" id="ARBA00022723"/>
    </source>
</evidence>
<dbReference type="Gene3D" id="3.30.40.10">
    <property type="entry name" value="Zinc/RING finger domain, C3HC4 (zinc finger)"/>
    <property type="match status" value="1"/>
</dbReference>
<feature type="region of interest" description="Disordered" evidence="5">
    <location>
        <begin position="323"/>
        <end position="349"/>
    </location>
</feature>
<evidence type="ECO:0000313" key="7">
    <source>
        <dbReference type="EMBL" id="KAF0683695.1"/>
    </source>
</evidence>
<dbReference type="InterPro" id="IPR017455">
    <property type="entry name" value="Znf_FYVE-rel"/>
</dbReference>
<gene>
    <name evidence="8" type="primary">Aste57867_24257</name>
    <name evidence="7" type="ORF">As57867_024182</name>
    <name evidence="8" type="ORF">ASTE57867_24257</name>
</gene>
<dbReference type="SUPFAM" id="SSF55781">
    <property type="entry name" value="GAF domain-like"/>
    <property type="match status" value="1"/>
</dbReference>
<dbReference type="PROSITE" id="PS50178">
    <property type="entry name" value="ZF_FYVE"/>
    <property type="match status" value="1"/>
</dbReference>